<dbReference type="SUPFAM" id="SSF56112">
    <property type="entry name" value="Protein kinase-like (PK-like)"/>
    <property type="match status" value="1"/>
</dbReference>
<sequence>MDAASQPFYCGIESLRRTKSPLHPHRFINSRNLGARTRVRKSEGVVFAVATEPKPAEKRGGASKPPKAVNGSSTLSSSSSSSSSSNSNSVNGVSTRMKDVSQEIKRVRAQMEENEQLAILMRGLRGQNLRDSQFADDNIKLRLVEVDESSEFLPLVYDPASISAYWGRRPRAVATRIVQLLSVAGGFLSRIAWDVINKKVIENEVARAIELREIVTSLGPAYIKLGQALSIRPDILSPVAMTELQKLCDKVPSFPDDVAMALIEEELGQPWHEIYSELTSSPIAAASLGQVYKGRLKENGDLVAVKVQRPFVLETVTVDLYIIRNLGLALRRFPQISIDVVGLVDEWAARFFEELDYVNEGENGTRFAEMMRKDLPQVVVPKTYKKYTSRKVLTTGWIDGEKLSQSTESDVGELVNVGVICYLKQLLDTGFFHADPHPGNLIRTRDGKLAILDFGLVTKLTDDQKYGMIEAIAHLIHRDYDAIVKDFVKLDFIPEGVNLVPILPVLAKVFDQALEGGGAKNINFQELASDLAQITFDYPFRIPPYFALIIRAIGVLEGIALVGNPDFAIVDEAYPYIAQRLLTDESPRLRSALRYTIYGKSGVFDAERFIDVMQAFENFITAAKSGGGEGLNGDMAELAVLQSKAGSSFPIFPSATFQTEKPIETRAALTFLLSNKGNFFREFLLDEIVKAIDAVAREQLVQIMAVLGIGNTAPVFSVIPTLGPIKPTALLPSISEEDRVILNNVQKIVEFLTAGNTKPKSSNQVVDIARVLQELFPVLPGISATVLPEVLNRLSSRVLARLIRDAFL</sequence>
<protein>
    <submittedName>
        <fullName evidence="4">ABC1 atypical kinase-like domain</fullName>
    </submittedName>
</protein>
<gene>
    <name evidence="4" type="ORF">RJ641_003704</name>
</gene>
<dbReference type="AlphaFoldDB" id="A0AAN8ZC77"/>
<dbReference type="InterPro" id="IPR000719">
    <property type="entry name" value="Prot_kinase_dom"/>
</dbReference>
<organism evidence="4 5">
    <name type="scientific">Dillenia turbinata</name>
    <dbReference type="NCBI Taxonomy" id="194707"/>
    <lineage>
        <taxon>Eukaryota</taxon>
        <taxon>Viridiplantae</taxon>
        <taxon>Streptophyta</taxon>
        <taxon>Embryophyta</taxon>
        <taxon>Tracheophyta</taxon>
        <taxon>Spermatophyta</taxon>
        <taxon>Magnoliopsida</taxon>
        <taxon>eudicotyledons</taxon>
        <taxon>Gunneridae</taxon>
        <taxon>Pentapetalae</taxon>
        <taxon>Dilleniales</taxon>
        <taxon>Dilleniaceae</taxon>
        <taxon>Dillenia</taxon>
    </lineage>
</organism>
<dbReference type="Proteomes" id="UP001370490">
    <property type="component" value="Unassembled WGS sequence"/>
</dbReference>
<dbReference type="InterPro" id="IPR050154">
    <property type="entry name" value="UbiB_kinase"/>
</dbReference>
<feature type="compositionally biased region" description="Low complexity" evidence="2">
    <location>
        <begin position="70"/>
        <end position="95"/>
    </location>
</feature>
<keyword evidence="4" id="KW-0418">Kinase</keyword>
<evidence type="ECO:0000256" key="1">
    <source>
        <dbReference type="ARBA" id="ARBA00009670"/>
    </source>
</evidence>
<comment type="caution">
    <text evidence="4">The sequence shown here is derived from an EMBL/GenBank/DDBJ whole genome shotgun (WGS) entry which is preliminary data.</text>
</comment>
<keyword evidence="4" id="KW-0808">Transferase</keyword>
<dbReference type="PANTHER" id="PTHR10566:SF117">
    <property type="entry name" value="UNUSUAL PROTEIN KINASE-RELATED"/>
    <property type="match status" value="1"/>
</dbReference>
<evidence type="ECO:0000259" key="3">
    <source>
        <dbReference type="PROSITE" id="PS50011"/>
    </source>
</evidence>
<evidence type="ECO:0000313" key="4">
    <source>
        <dbReference type="EMBL" id="KAK6929610.1"/>
    </source>
</evidence>
<dbReference type="PROSITE" id="PS50011">
    <property type="entry name" value="PROTEIN_KINASE_DOM"/>
    <property type="match status" value="1"/>
</dbReference>
<evidence type="ECO:0000313" key="5">
    <source>
        <dbReference type="Proteomes" id="UP001370490"/>
    </source>
</evidence>
<dbReference type="GO" id="GO:0009507">
    <property type="term" value="C:chloroplast"/>
    <property type="evidence" value="ECO:0007669"/>
    <property type="project" value="TreeGrafter"/>
</dbReference>
<dbReference type="GO" id="GO:0005524">
    <property type="term" value="F:ATP binding"/>
    <property type="evidence" value="ECO:0007669"/>
    <property type="project" value="InterPro"/>
</dbReference>
<dbReference type="Pfam" id="PF03109">
    <property type="entry name" value="ABC1"/>
    <property type="match status" value="1"/>
</dbReference>
<dbReference type="PANTHER" id="PTHR10566">
    <property type="entry name" value="CHAPERONE-ACTIVITY OF BC1 COMPLEX CABC1 -RELATED"/>
    <property type="match status" value="1"/>
</dbReference>
<dbReference type="InterPro" id="IPR004147">
    <property type="entry name" value="ABC1_dom"/>
</dbReference>
<accession>A0AAN8ZC77</accession>
<feature type="region of interest" description="Disordered" evidence="2">
    <location>
        <begin position="50"/>
        <end position="99"/>
    </location>
</feature>
<feature type="domain" description="Protein kinase" evidence="3">
    <location>
        <begin position="277"/>
        <end position="610"/>
    </location>
</feature>
<evidence type="ECO:0000256" key="2">
    <source>
        <dbReference type="SAM" id="MobiDB-lite"/>
    </source>
</evidence>
<keyword evidence="5" id="KW-1185">Reference proteome</keyword>
<dbReference type="GO" id="GO:0004672">
    <property type="term" value="F:protein kinase activity"/>
    <property type="evidence" value="ECO:0007669"/>
    <property type="project" value="InterPro"/>
</dbReference>
<dbReference type="CDD" id="cd05121">
    <property type="entry name" value="ABC1_ADCK3-like"/>
    <property type="match status" value="1"/>
</dbReference>
<dbReference type="InterPro" id="IPR011009">
    <property type="entry name" value="Kinase-like_dom_sf"/>
</dbReference>
<comment type="similarity">
    <text evidence="1">Belongs to the protein kinase superfamily. ADCK protein kinase family.</text>
</comment>
<proteinExistence type="inferred from homology"/>
<name>A0AAN8ZC77_9MAGN</name>
<dbReference type="EMBL" id="JBAMMX010000012">
    <property type="protein sequence ID" value="KAK6929610.1"/>
    <property type="molecule type" value="Genomic_DNA"/>
</dbReference>
<reference evidence="4 5" key="1">
    <citation type="submission" date="2023-12" db="EMBL/GenBank/DDBJ databases">
        <title>A high-quality genome assembly for Dillenia turbinata (Dilleniales).</title>
        <authorList>
            <person name="Chanderbali A."/>
        </authorList>
    </citation>
    <scope>NUCLEOTIDE SEQUENCE [LARGE SCALE GENOMIC DNA]</scope>
    <source>
        <strain evidence="4">LSX21</strain>
        <tissue evidence="4">Leaf</tissue>
    </source>
</reference>